<sequence>MSRNTENTTPALTPDEKLTLQTAAHGVVSLMAAADPGPISSTRSGMAGGKALSSATGLVGRVLAEKAKGLDLGGGSTADLADRVFAALADSVTLLKAKAPDEVANFRDTIATITDAASRAHKGGPGPAETAMVQKIGAALEAA</sequence>
<reference evidence="1 2" key="1">
    <citation type="submission" date="2024-10" db="EMBL/GenBank/DDBJ databases">
        <title>The Natural Products Discovery Center: Release of the First 8490 Sequenced Strains for Exploring Actinobacteria Biosynthetic Diversity.</title>
        <authorList>
            <person name="Kalkreuter E."/>
            <person name="Kautsar S.A."/>
            <person name="Yang D."/>
            <person name="Bader C.D."/>
            <person name="Teijaro C.N."/>
            <person name="Fluegel L."/>
            <person name="Davis C.M."/>
            <person name="Simpson J.R."/>
            <person name="Lauterbach L."/>
            <person name="Steele A.D."/>
            <person name="Gui C."/>
            <person name="Meng S."/>
            <person name="Li G."/>
            <person name="Viehrig K."/>
            <person name="Ye F."/>
            <person name="Su P."/>
            <person name="Kiefer A.F."/>
            <person name="Nichols A."/>
            <person name="Cepeda A.J."/>
            <person name="Yan W."/>
            <person name="Fan B."/>
            <person name="Jiang Y."/>
            <person name="Adhikari A."/>
            <person name="Zheng C.-J."/>
            <person name="Schuster L."/>
            <person name="Cowan T.M."/>
            <person name="Smanski M.J."/>
            <person name="Chevrette M.G."/>
            <person name="De Carvalho L.P.S."/>
            <person name="Shen B."/>
        </authorList>
    </citation>
    <scope>NUCLEOTIDE SEQUENCE [LARGE SCALE GENOMIC DNA]</scope>
    <source>
        <strain evidence="1 2">NPDC006488</strain>
    </source>
</reference>
<protein>
    <recommendedName>
        <fullName evidence="3">Dak phosphatase</fullName>
    </recommendedName>
</protein>
<proteinExistence type="predicted"/>
<evidence type="ECO:0000313" key="2">
    <source>
        <dbReference type="Proteomes" id="UP001601303"/>
    </source>
</evidence>
<evidence type="ECO:0008006" key="3">
    <source>
        <dbReference type="Google" id="ProtNLM"/>
    </source>
</evidence>
<dbReference type="EMBL" id="JBIAHM010000011">
    <property type="protein sequence ID" value="MFE9602677.1"/>
    <property type="molecule type" value="Genomic_DNA"/>
</dbReference>
<name>A0ABW6MBJ0_9ACTN</name>
<comment type="caution">
    <text evidence="1">The sequence shown here is derived from an EMBL/GenBank/DDBJ whole genome shotgun (WGS) entry which is preliminary data.</text>
</comment>
<gene>
    <name evidence="1" type="ORF">ACFYNQ_29450</name>
</gene>
<dbReference type="RefSeq" id="WP_388110738.1">
    <property type="nucleotide sequence ID" value="NZ_JBIAHM010000011.1"/>
</dbReference>
<organism evidence="1 2">
    <name type="scientific">Streptomyces hokutonensis</name>
    <dbReference type="NCBI Taxonomy" id="1306990"/>
    <lineage>
        <taxon>Bacteria</taxon>
        <taxon>Bacillati</taxon>
        <taxon>Actinomycetota</taxon>
        <taxon>Actinomycetes</taxon>
        <taxon>Kitasatosporales</taxon>
        <taxon>Streptomycetaceae</taxon>
        <taxon>Streptomyces</taxon>
    </lineage>
</organism>
<accession>A0ABW6MBJ0</accession>
<keyword evidence="2" id="KW-1185">Reference proteome</keyword>
<evidence type="ECO:0000313" key="1">
    <source>
        <dbReference type="EMBL" id="MFE9602677.1"/>
    </source>
</evidence>
<dbReference type="Proteomes" id="UP001601303">
    <property type="component" value="Unassembled WGS sequence"/>
</dbReference>